<evidence type="ECO:0000313" key="2">
    <source>
        <dbReference type="EMBL" id="KAJ8353170.1"/>
    </source>
</evidence>
<organism evidence="2 3">
    <name type="scientific">Synaphobranchus kaupii</name>
    <name type="common">Kaup's arrowtooth eel</name>
    <dbReference type="NCBI Taxonomy" id="118154"/>
    <lineage>
        <taxon>Eukaryota</taxon>
        <taxon>Metazoa</taxon>
        <taxon>Chordata</taxon>
        <taxon>Craniata</taxon>
        <taxon>Vertebrata</taxon>
        <taxon>Euteleostomi</taxon>
        <taxon>Actinopterygii</taxon>
        <taxon>Neopterygii</taxon>
        <taxon>Teleostei</taxon>
        <taxon>Anguilliformes</taxon>
        <taxon>Synaphobranchidae</taxon>
        <taxon>Synaphobranchus</taxon>
    </lineage>
</organism>
<comment type="caution">
    <text evidence="2">The sequence shown here is derived from an EMBL/GenBank/DDBJ whole genome shotgun (WGS) entry which is preliminary data.</text>
</comment>
<dbReference type="InterPro" id="IPR043502">
    <property type="entry name" value="DNA/RNA_pol_sf"/>
</dbReference>
<name>A0A9Q1F8C6_SYNKA</name>
<dbReference type="OrthoDB" id="10068969at2759"/>
<protein>
    <recommendedName>
        <fullName evidence="4">Peptidase aspartic putative domain-containing protein</fullName>
    </recommendedName>
</protein>
<gene>
    <name evidence="2" type="ORF">SKAU_G00207370</name>
</gene>
<dbReference type="SUPFAM" id="SSF56672">
    <property type="entry name" value="DNA/RNA polymerases"/>
    <property type="match status" value="1"/>
</dbReference>
<evidence type="ECO:0008006" key="4">
    <source>
        <dbReference type="Google" id="ProtNLM"/>
    </source>
</evidence>
<reference evidence="2" key="1">
    <citation type="journal article" date="2023" name="Science">
        <title>Genome structures resolve the early diversification of teleost fishes.</title>
        <authorList>
            <person name="Parey E."/>
            <person name="Louis A."/>
            <person name="Montfort J."/>
            <person name="Bouchez O."/>
            <person name="Roques C."/>
            <person name="Iampietro C."/>
            <person name="Lluch J."/>
            <person name="Castinel A."/>
            <person name="Donnadieu C."/>
            <person name="Desvignes T."/>
            <person name="Floi Bucao C."/>
            <person name="Jouanno E."/>
            <person name="Wen M."/>
            <person name="Mejri S."/>
            <person name="Dirks R."/>
            <person name="Jansen H."/>
            <person name="Henkel C."/>
            <person name="Chen W.J."/>
            <person name="Zahm M."/>
            <person name="Cabau C."/>
            <person name="Klopp C."/>
            <person name="Thompson A.W."/>
            <person name="Robinson-Rechavi M."/>
            <person name="Braasch I."/>
            <person name="Lecointre G."/>
            <person name="Bobe J."/>
            <person name="Postlethwait J.H."/>
            <person name="Berthelot C."/>
            <person name="Roest Crollius H."/>
            <person name="Guiguen Y."/>
        </authorList>
    </citation>
    <scope>NUCLEOTIDE SEQUENCE</scope>
    <source>
        <strain evidence="2">WJC10195</strain>
    </source>
</reference>
<proteinExistence type="predicted"/>
<dbReference type="PANTHER" id="PTHR47331">
    <property type="entry name" value="PHD-TYPE DOMAIN-CONTAINING PROTEIN"/>
    <property type="match status" value="1"/>
</dbReference>
<feature type="region of interest" description="Disordered" evidence="1">
    <location>
        <begin position="196"/>
        <end position="228"/>
    </location>
</feature>
<dbReference type="Proteomes" id="UP001152622">
    <property type="component" value="Chromosome 7"/>
</dbReference>
<dbReference type="PANTHER" id="PTHR47331:SF6">
    <property type="entry name" value="DOUBLECORTIN DOMAIN-CONTAINING PROTEIN"/>
    <property type="match status" value="1"/>
</dbReference>
<sequence>MTKWLGKESGAQVKRIRSVHVNNPNLALSKAWERLRIGPIVEKLPYQLQEKWLTSGTRHKEQTGGRFPPFHYFCNFVSQEAKRRNDPSFMYQSCTTTATKQDQHGWKNANANKPILVNKTDVSTTQVDPNKNCPLHSNKPHPLKKCRTFRYKSLDDRKAFLREKGICFKCCSTTSHLAKDCKTNVKCSECDSTKHDAAMHPGPSPQSKDKAPPSSQENGGEEEVQPNKVEVSEAEVSATCTEVCGPGQWSRSCSKICLTKIYPKGSKDMAIKAYVILDDQSNRSLARPELFELFGVESETFSYHLRTCSGIIETSGKRVEGLQVESLDGKVHISLPPLIECPDIPNNRSEIPTPSAVQHQPHLRHIAQHIPELDSEAEILILLGRDVLRVHKVRQQVNGPHNSPFAQRLDLGWVVIGEVCLGSVHKPTVNSYKTNVLDSGRPSIFKPCPSFMHIKETPQCFNRPDKTPERMLGQTVFNRTEHDNKPAPSVEDTIFLEIMDRHVFKDDGNSWIAPLPFREPRQPLPNNKEQVVKRFSSLQRILKRKPEMQEQYVKFMEKIFANGHAEKPNQIRVVFDSSAQYSGVSLNDVLLTGPDLNNSLLGVLLRFRKEKVAIMADIQQMFHCFLVHEEHRNYLRFLWHKDNDIDKEVIEYRMRVYVFGNGPSPAVATYSL</sequence>
<evidence type="ECO:0000313" key="3">
    <source>
        <dbReference type="Proteomes" id="UP001152622"/>
    </source>
</evidence>
<accession>A0A9Q1F8C6</accession>
<dbReference type="AlphaFoldDB" id="A0A9Q1F8C6"/>
<evidence type="ECO:0000256" key="1">
    <source>
        <dbReference type="SAM" id="MobiDB-lite"/>
    </source>
</evidence>
<dbReference type="EMBL" id="JAINUF010000007">
    <property type="protein sequence ID" value="KAJ8353170.1"/>
    <property type="molecule type" value="Genomic_DNA"/>
</dbReference>
<keyword evidence="3" id="KW-1185">Reference proteome</keyword>